<dbReference type="HOGENOM" id="CLU_054154_2_0_10"/>
<proteinExistence type="inferred from homology"/>
<dbReference type="EnsemblBacteria" id="AAO75152">
    <property type="protein sequence ID" value="AAO75152"/>
    <property type="gene ID" value="BT_0045"/>
</dbReference>
<evidence type="ECO:0000256" key="7">
    <source>
        <dbReference type="SAM" id="Phobius"/>
    </source>
</evidence>
<dbReference type="InParanoid" id="Q8ABR5"/>
<evidence type="ECO:0000256" key="2">
    <source>
        <dbReference type="ARBA" id="ARBA00007400"/>
    </source>
</evidence>
<accession>Q8ABR5</accession>
<keyword evidence="6 7" id="KW-0472">Membrane</keyword>
<evidence type="ECO:0000313" key="9">
    <source>
        <dbReference type="EMBL" id="AAO75152.1"/>
    </source>
</evidence>
<evidence type="ECO:0000256" key="4">
    <source>
        <dbReference type="ARBA" id="ARBA00022692"/>
    </source>
</evidence>
<organism evidence="9 10">
    <name type="scientific">Bacteroides thetaiotaomicron (strain ATCC 29148 / DSM 2079 / JCM 5827 / CCUG 10774 / NCTC 10582 / VPI-5482 / E50)</name>
    <dbReference type="NCBI Taxonomy" id="226186"/>
    <lineage>
        <taxon>Bacteria</taxon>
        <taxon>Pseudomonadati</taxon>
        <taxon>Bacteroidota</taxon>
        <taxon>Bacteroidia</taxon>
        <taxon>Bacteroidales</taxon>
        <taxon>Bacteroidaceae</taxon>
        <taxon>Bacteroides</taxon>
    </lineage>
</organism>
<feature type="transmembrane region" description="Helical" evidence="7">
    <location>
        <begin position="23"/>
        <end position="43"/>
    </location>
</feature>
<dbReference type="KEGG" id="bth:BT_0045"/>
<dbReference type="Pfam" id="PF01757">
    <property type="entry name" value="Acyl_transf_3"/>
    <property type="match status" value="1"/>
</dbReference>
<gene>
    <name evidence="9" type="ordered locus">BT_0045</name>
</gene>
<dbReference type="PANTHER" id="PTHR40074">
    <property type="entry name" value="O-ACETYLTRANSFERASE WECH"/>
    <property type="match status" value="1"/>
</dbReference>
<feature type="transmembrane region" description="Helical" evidence="7">
    <location>
        <begin position="256"/>
        <end position="278"/>
    </location>
</feature>
<dbReference type="Proteomes" id="UP000001414">
    <property type="component" value="Chromosome"/>
</dbReference>
<evidence type="ECO:0000259" key="8">
    <source>
        <dbReference type="Pfam" id="PF01757"/>
    </source>
</evidence>
<dbReference type="STRING" id="226186.BT_0045"/>
<feature type="transmembrane region" description="Helical" evidence="7">
    <location>
        <begin position="349"/>
        <end position="373"/>
    </location>
</feature>
<dbReference type="AlphaFoldDB" id="Q8ABR5"/>
<evidence type="ECO:0000313" key="10">
    <source>
        <dbReference type="Proteomes" id="UP000001414"/>
    </source>
</evidence>
<dbReference type="GeneID" id="60926008"/>
<sequence>MNQRWPDYNSIAHKDFQFLCMDYVRFVLALLVVLFHAFALSSISAFSDIEYPLIGLVSRVLDAFLAHTIVPVYSFISGYLFFLVKEWNKKVYFDKIKKRIHTLLIPYLLWNGIGIILVAIKQLSCFDTFISVSGTCIDFSFQNILSCFYMYNGKLSVPSAITDYAQLVQTQYYPINTALWYVRDLMVVVVCTPVLYFLLKKIKAYLIIVLGILYLLFGFYHIDWHLYQLASVFLFFSYGALIGLQRMNLVDVFKKFFKISIILYPLCSLCYLFVQGYYSNVAVLIRTVNMFAFIAFAFNVTSWMLHCVPQWLTFKNIGASGVFIYMAHCLVLSRMLKILFFIITPDTGMGMANCYICAALFTIILLIGTYFLLRKYMVSVLNILIGRV</sequence>
<reference evidence="9 10" key="2">
    <citation type="journal article" date="2009" name="Proc. Natl. Acad. Sci. U.S.A.">
        <title>Characterizing a model human gut microbiota composed of members of its two dominant bacterial phyla.</title>
        <authorList>
            <person name="Mahowald M.A."/>
            <person name="Rey F.E."/>
            <person name="Seedorf H."/>
            <person name="Turnbaugh P.J."/>
            <person name="Fulton R.S."/>
            <person name="Wollam A."/>
            <person name="Shah N."/>
            <person name="Wang C."/>
            <person name="Magrini V."/>
            <person name="Wilson R.K."/>
            <person name="Cantarel B.L."/>
            <person name="Coutinho P.M."/>
            <person name="Henrissat B."/>
            <person name="Crock L.W."/>
            <person name="Russell A."/>
            <person name="Verberkmoes N.C."/>
            <person name="Hettich R.L."/>
            <person name="Gordon J.I."/>
        </authorList>
    </citation>
    <scope>NUCLEOTIDE SEQUENCE [LARGE SCALE GENOMIC DNA]</scope>
    <source>
        <strain evidence="10">ATCC 29148 / DSM 2079 / JCM 5827 / CCUG 10774 / NCTC 10582 / VPI-5482 / E50</strain>
    </source>
</reference>
<comment type="similarity">
    <text evidence="2">Belongs to the acyltransferase 3 family.</text>
</comment>
<dbReference type="EMBL" id="AE015928">
    <property type="protein sequence ID" value="AAO75152.1"/>
    <property type="molecule type" value="Genomic_DNA"/>
</dbReference>
<name>Q8ABR5_BACTN</name>
<feature type="transmembrane region" description="Helical" evidence="7">
    <location>
        <begin position="317"/>
        <end position="343"/>
    </location>
</feature>
<dbReference type="GO" id="GO:0016747">
    <property type="term" value="F:acyltransferase activity, transferring groups other than amino-acyl groups"/>
    <property type="evidence" value="ECO:0007669"/>
    <property type="project" value="InterPro"/>
</dbReference>
<evidence type="ECO:0000256" key="5">
    <source>
        <dbReference type="ARBA" id="ARBA00022989"/>
    </source>
</evidence>
<dbReference type="eggNOG" id="COG1835">
    <property type="taxonomic scope" value="Bacteria"/>
</dbReference>
<comment type="subcellular location">
    <subcellularLocation>
        <location evidence="1">Cell membrane</location>
        <topology evidence="1">Multi-pass membrane protein</topology>
    </subcellularLocation>
</comment>
<dbReference type="InterPro" id="IPR002656">
    <property type="entry name" value="Acyl_transf_3_dom"/>
</dbReference>
<dbReference type="RefSeq" id="WP_009039960.1">
    <property type="nucleotide sequence ID" value="NC_004663.1"/>
</dbReference>
<keyword evidence="5 7" id="KW-1133">Transmembrane helix</keyword>
<feature type="transmembrane region" description="Helical" evidence="7">
    <location>
        <begin position="226"/>
        <end position="244"/>
    </location>
</feature>
<dbReference type="GO" id="GO:0005886">
    <property type="term" value="C:plasma membrane"/>
    <property type="evidence" value="ECO:0007669"/>
    <property type="project" value="UniProtKB-SubCell"/>
</dbReference>
<feature type="transmembrane region" description="Helical" evidence="7">
    <location>
        <begin position="103"/>
        <end position="120"/>
    </location>
</feature>
<feature type="transmembrane region" description="Helical" evidence="7">
    <location>
        <begin position="63"/>
        <end position="82"/>
    </location>
</feature>
<feature type="transmembrane region" description="Helical" evidence="7">
    <location>
        <begin position="284"/>
        <end position="305"/>
    </location>
</feature>
<evidence type="ECO:0000256" key="6">
    <source>
        <dbReference type="ARBA" id="ARBA00023136"/>
    </source>
</evidence>
<feature type="transmembrane region" description="Helical" evidence="7">
    <location>
        <begin position="178"/>
        <end position="199"/>
    </location>
</feature>
<dbReference type="PaxDb" id="226186-BT_0045"/>
<reference evidence="9 10" key="1">
    <citation type="journal article" date="2003" name="Science">
        <title>A genomic view of the human-Bacteroides thetaiotaomicron symbiosis.</title>
        <authorList>
            <person name="Xu J."/>
            <person name="Bjursell M.K."/>
            <person name="Himrod J."/>
            <person name="Deng S."/>
            <person name="Carmichael L.K."/>
            <person name="Chiang H.C."/>
            <person name="Hooper L.V."/>
            <person name="Gordon J.I."/>
        </authorList>
    </citation>
    <scope>NUCLEOTIDE SEQUENCE [LARGE SCALE GENOMIC DNA]</scope>
    <source>
        <strain evidence="10">ATCC 29148 / DSM 2079 / JCM 5827 / CCUG 10774 / NCTC 10582 / VPI-5482 / E50</strain>
    </source>
</reference>
<keyword evidence="10" id="KW-1185">Reference proteome</keyword>
<dbReference type="OrthoDB" id="1072135at2"/>
<dbReference type="PATRIC" id="fig|226186.12.peg.44"/>
<protein>
    <submittedName>
        <fullName evidence="9">Polysaccharide biosynthesis protein</fullName>
    </submittedName>
</protein>
<keyword evidence="3" id="KW-1003">Cell membrane</keyword>
<feature type="domain" description="Acyltransferase 3" evidence="8">
    <location>
        <begin position="20"/>
        <end position="365"/>
    </location>
</feature>
<evidence type="ECO:0000256" key="3">
    <source>
        <dbReference type="ARBA" id="ARBA00022475"/>
    </source>
</evidence>
<dbReference type="PANTHER" id="PTHR40074:SF2">
    <property type="entry name" value="O-ACETYLTRANSFERASE WECH"/>
    <property type="match status" value="1"/>
</dbReference>
<evidence type="ECO:0000256" key="1">
    <source>
        <dbReference type="ARBA" id="ARBA00004651"/>
    </source>
</evidence>
<feature type="transmembrane region" description="Helical" evidence="7">
    <location>
        <begin position="204"/>
        <end position="220"/>
    </location>
</feature>
<keyword evidence="4 7" id="KW-0812">Transmembrane</keyword>